<dbReference type="GO" id="GO:0005886">
    <property type="term" value="C:plasma membrane"/>
    <property type="evidence" value="ECO:0007669"/>
    <property type="project" value="TreeGrafter"/>
</dbReference>
<dbReference type="PANTHER" id="PTHR30441:SF4">
    <property type="entry name" value="PROTEIN ASMA"/>
    <property type="match status" value="1"/>
</dbReference>
<dbReference type="Proteomes" id="UP000317977">
    <property type="component" value="Unassembled WGS sequence"/>
</dbReference>
<evidence type="ECO:0000313" key="1">
    <source>
        <dbReference type="EMBL" id="TWU46985.1"/>
    </source>
</evidence>
<name>A0A5C6EER6_9BACT</name>
<comment type="caution">
    <text evidence="1">The sequence shown here is derived from an EMBL/GenBank/DDBJ whole genome shotgun (WGS) entry which is preliminary data.</text>
</comment>
<keyword evidence="2" id="KW-1185">Reference proteome</keyword>
<accession>A0A5C6EER6</accession>
<protein>
    <submittedName>
        <fullName evidence="1">Uncharacterized protein</fullName>
    </submittedName>
</protein>
<dbReference type="InterPro" id="IPR052894">
    <property type="entry name" value="AsmA-related"/>
</dbReference>
<evidence type="ECO:0000313" key="2">
    <source>
        <dbReference type="Proteomes" id="UP000317977"/>
    </source>
</evidence>
<dbReference type="EMBL" id="SJPX01000006">
    <property type="protein sequence ID" value="TWU46985.1"/>
    <property type="molecule type" value="Genomic_DNA"/>
</dbReference>
<sequence length="1292" mass="137661">MTREVTSKRPRYPRLCRVAWLVLLCVVVVVLFRNPLACWAINSIGSKVARTKVDVRDVYLGVGWIQLSGITVDEAGGDDRDLVSVGRLTVESSLFSGLIGGYWLDSVRVDEAEVRIRVDHDGAIVSSFPIFPESSPSDEPVEIPLRSLAVRNASLVIEQTGVDRYLVSGLEVDLDQINDQIAVIGRITNLLGGAAEFASKVDATTLMGSTKVVTRNIRLDSSEWPLSLANLLQTETPGTVVATASSKIELSCPPGVTDWWQHDANVRCVLSGIHSDAFDGQDSRVEMAARCDVEGVAVTIFGNPIGGVIHASVTSDCRDFPLSADCKLDAQHPELGKIIGGFVSDLDCRLASQLVGNATVHWDGNQTRLDGQMDCHVSGAQIGNVPIGDTVFSAAMDVVMQGVELSTLAGNIHGKIDSAGLDLAMVPIEQTTDGKPFQPHGVVSMSGEFHSPIRIPFTVADVVASSSVRFDNVAISDFSLDPTRFDVVVSNSRAGVKLFGGRISDRNDQTLANVTFLAEADDLANGTLRVSGGGSFSPLQNIAALTGFESTGLGGAIDARLGLSVPIADLTDLKAWSADATAVSNELTVAGERFDAIAITATVRQGFMSLPATPIRWRNNLVTLQAKGMIEGSEGLSGTFHAGSVRLGDLASIASRYSNTPLPLSGDADLDGRFFVRASDHEFEFTGKANAQQIRYGNAKIGNVTSGWTFNRRGLTVDTSSDQFLGGRYRVSAKADQADWTAAEVVVHFQDIQANRLAAIAGSPIPVDGQLEGRCQFTNLGDLQTLKGTAWLQTVGMRVDDIPIELSTVSLEVAEGAVAAMVEGGILSGQIRGNSSLQIEAMQRFLASTDGRIEELPIDADIQCTGVSIAEVTRAAKLGRELQPLEGSVEFAIRRDSSDRHSGALARVSVSARDLAWNRAILSRRITAKTTLHSDRVRLDSIDGRFADGELSGKGEVRLAASPTGNFQFGINRVNLRYLAAPLGNAARDYSGTANIRVDGRINRTVTGRAAVSMNHVTIAGVKVHSARLPLDWSFATSNATARWDCRAGFIEAGDGTIALNTDGLFQRNLTMNLQADIRRIDTSKLLAGKSAGAGLIDGRVTIAAKRARSVKDFSGRFDLQLSDVDSLSLPVLDQLPSMIQIMPTQGGLQNNEGHVSGRLSNGLVAIDSMAIAQSNVQVTMTGSATLDGRLDFDVTAATGSNSPTEGLMSLTDSPLMLAAPAPAKLLVQANEAMKNRLINIHVGGNANSPSIQLQPGRQLSQDALRFFIQSQFGSSVARASDQVKQANQSRR</sequence>
<organism evidence="1 2">
    <name type="scientific">Rubripirellula reticaptiva</name>
    <dbReference type="NCBI Taxonomy" id="2528013"/>
    <lineage>
        <taxon>Bacteria</taxon>
        <taxon>Pseudomonadati</taxon>
        <taxon>Planctomycetota</taxon>
        <taxon>Planctomycetia</taxon>
        <taxon>Pirellulales</taxon>
        <taxon>Pirellulaceae</taxon>
        <taxon>Rubripirellula</taxon>
    </lineage>
</organism>
<dbReference type="PANTHER" id="PTHR30441">
    <property type="entry name" value="DUF748 DOMAIN-CONTAINING PROTEIN"/>
    <property type="match status" value="1"/>
</dbReference>
<reference evidence="1 2" key="1">
    <citation type="submission" date="2019-02" db="EMBL/GenBank/DDBJ databases">
        <title>Deep-cultivation of Planctomycetes and their phenomic and genomic characterization uncovers novel biology.</title>
        <authorList>
            <person name="Wiegand S."/>
            <person name="Jogler M."/>
            <person name="Boedeker C."/>
            <person name="Pinto D."/>
            <person name="Vollmers J."/>
            <person name="Rivas-Marin E."/>
            <person name="Kohn T."/>
            <person name="Peeters S.H."/>
            <person name="Heuer A."/>
            <person name="Rast P."/>
            <person name="Oberbeckmann S."/>
            <person name="Bunk B."/>
            <person name="Jeske O."/>
            <person name="Meyerdierks A."/>
            <person name="Storesund J.E."/>
            <person name="Kallscheuer N."/>
            <person name="Luecker S."/>
            <person name="Lage O.M."/>
            <person name="Pohl T."/>
            <person name="Merkel B.J."/>
            <person name="Hornburger P."/>
            <person name="Mueller R.-W."/>
            <person name="Bruemmer F."/>
            <person name="Labrenz M."/>
            <person name="Spormann A.M."/>
            <person name="Op Den Camp H."/>
            <person name="Overmann J."/>
            <person name="Amann R."/>
            <person name="Jetten M.S.M."/>
            <person name="Mascher T."/>
            <person name="Medema M.H."/>
            <person name="Devos D.P."/>
            <person name="Kaster A.-K."/>
            <person name="Ovreas L."/>
            <person name="Rohde M."/>
            <person name="Galperin M.Y."/>
            <person name="Jogler C."/>
        </authorList>
    </citation>
    <scope>NUCLEOTIDE SEQUENCE [LARGE SCALE GENOMIC DNA]</scope>
    <source>
        <strain evidence="1 2">Poly59</strain>
    </source>
</reference>
<gene>
    <name evidence="1" type="ORF">Poly59_59590</name>
</gene>
<dbReference type="OrthoDB" id="227904at2"/>
<dbReference type="GO" id="GO:0090313">
    <property type="term" value="P:regulation of protein targeting to membrane"/>
    <property type="evidence" value="ECO:0007669"/>
    <property type="project" value="TreeGrafter"/>
</dbReference>
<proteinExistence type="predicted"/>